<proteinExistence type="predicted"/>
<dbReference type="Proteomes" id="UP000435112">
    <property type="component" value="Unassembled WGS sequence"/>
</dbReference>
<dbReference type="OrthoDB" id="10455857at2759"/>
<evidence type="ECO:0000313" key="7">
    <source>
        <dbReference type="Proteomes" id="UP000434957"/>
    </source>
</evidence>
<evidence type="ECO:0000256" key="1">
    <source>
        <dbReference type="SAM" id="MobiDB-lite"/>
    </source>
</evidence>
<dbReference type="Proteomes" id="UP000434957">
    <property type="component" value="Unassembled WGS sequence"/>
</dbReference>
<dbReference type="EMBL" id="QXFV01002239">
    <property type="protein sequence ID" value="KAE8990690.1"/>
    <property type="molecule type" value="Genomic_DNA"/>
</dbReference>
<evidence type="ECO:0000313" key="5">
    <source>
        <dbReference type="EMBL" id="KAE9301252.1"/>
    </source>
</evidence>
<comment type="caution">
    <text evidence="3">The sequence shown here is derived from an EMBL/GenBank/DDBJ whole genome shotgun (WGS) entry which is preliminary data.</text>
</comment>
<organism evidence="3 6">
    <name type="scientific">Phytophthora rubi</name>
    <dbReference type="NCBI Taxonomy" id="129364"/>
    <lineage>
        <taxon>Eukaryota</taxon>
        <taxon>Sar</taxon>
        <taxon>Stramenopiles</taxon>
        <taxon>Oomycota</taxon>
        <taxon>Peronosporomycetes</taxon>
        <taxon>Peronosporales</taxon>
        <taxon>Peronosporaceae</taxon>
        <taxon>Phytophthora</taxon>
    </lineage>
</organism>
<keyword evidence="7" id="KW-1185">Reference proteome</keyword>
<accession>A0A6A3J7Y4</accession>
<gene>
    <name evidence="3" type="ORF">PR001_g21423</name>
    <name evidence="4" type="ORF">PR002_g19991</name>
    <name evidence="5" type="ORF">PR003_g22567</name>
</gene>
<dbReference type="Proteomes" id="UP000429607">
    <property type="component" value="Unassembled WGS sequence"/>
</dbReference>
<protein>
    <recommendedName>
        <fullName evidence="9">RxLR effector protein</fullName>
    </recommendedName>
</protein>
<evidence type="ECO:0000313" key="8">
    <source>
        <dbReference type="Proteomes" id="UP000435112"/>
    </source>
</evidence>
<evidence type="ECO:0000313" key="6">
    <source>
        <dbReference type="Proteomes" id="UP000429607"/>
    </source>
</evidence>
<sequence length="65" mass="6701">MAARSSCGILVALHAALGWKLRFGSQGGKCQSGGPVSGTGQAVKSDSIRLDRSRLDSIPTQTNSL</sequence>
<keyword evidence="2" id="KW-0732">Signal</keyword>
<reference evidence="6 8" key="1">
    <citation type="submission" date="2018-09" db="EMBL/GenBank/DDBJ databases">
        <title>Genomic investigation of the strawberry pathogen Phytophthora fragariae indicates pathogenicity is determined by transcriptional variation in three key races.</title>
        <authorList>
            <person name="Adams T.M."/>
            <person name="Armitage A.D."/>
            <person name="Sobczyk M.K."/>
            <person name="Bates H.J."/>
            <person name="Dunwell J.M."/>
            <person name="Nellist C.F."/>
            <person name="Harrison R.J."/>
        </authorList>
    </citation>
    <scope>NUCLEOTIDE SEQUENCE [LARGE SCALE GENOMIC DNA]</scope>
    <source>
        <strain evidence="3 6">SCRP249</strain>
        <strain evidence="4 8">SCRP324</strain>
        <strain evidence="5 7">SCRP333</strain>
    </source>
</reference>
<evidence type="ECO:0000313" key="4">
    <source>
        <dbReference type="EMBL" id="KAE8994250.1"/>
    </source>
</evidence>
<feature type="region of interest" description="Disordered" evidence="1">
    <location>
        <begin position="27"/>
        <end position="46"/>
    </location>
</feature>
<dbReference type="EMBL" id="QXFU01001862">
    <property type="protein sequence ID" value="KAE8994250.1"/>
    <property type="molecule type" value="Genomic_DNA"/>
</dbReference>
<dbReference type="AlphaFoldDB" id="A0A6A3J7Y4"/>
<feature type="signal peptide" evidence="2">
    <location>
        <begin position="1"/>
        <end position="18"/>
    </location>
</feature>
<feature type="chain" id="PRO_5036164528" description="RxLR effector protein" evidence="2">
    <location>
        <begin position="19"/>
        <end position="65"/>
    </location>
</feature>
<dbReference type="EMBL" id="QXFT01002253">
    <property type="protein sequence ID" value="KAE9301252.1"/>
    <property type="molecule type" value="Genomic_DNA"/>
</dbReference>
<feature type="compositionally biased region" description="Gly residues" evidence="1">
    <location>
        <begin position="27"/>
        <end position="37"/>
    </location>
</feature>
<evidence type="ECO:0008006" key="9">
    <source>
        <dbReference type="Google" id="ProtNLM"/>
    </source>
</evidence>
<evidence type="ECO:0000256" key="2">
    <source>
        <dbReference type="SAM" id="SignalP"/>
    </source>
</evidence>
<evidence type="ECO:0000313" key="3">
    <source>
        <dbReference type="EMBL" id="KAE8990690.1"/>
    </source>
</evidence>
<name>A0A6A3J7Y4_9STRA</name>